<reference evidence="15" key="1">
    <citation type="submission" date="2016-04" db="EMBL/GenBank/DDBJ databases">
        <title>The genome sequence project of a novel Fervidobacterium isolate from a hot spring in Thailand.</title>
        <authorList>
            <person name="Gonzalez J.M."/>
            <person name="Cuecas A."/>
            <person name="Kanoksilapatham W."/>
        </authorList>
    </citation>
    <scope>NUCLEOTIDE SEQUENCE [LARGE SCALE GENOMIC DNA]</scope>
    <source>
        <strain evidence="15">FC2004</strain>
    </source>
</reference>
<keyword evidence="5" id="KW-0645">Protease</keyword>
<protein>
    <submittedName>
        <fullName evidence="14">Peptidase M50</fullName>
    </submittedName>
</protein>
<evidence type="ECO:0000313" key="14">
    <source>
        <dbReference type="EMBL" id="ODN30842.1"/>
    </source>
</evidence>
<keyword evidence="4" id="KW-1003">Cell membrane</keyword>
<keyword evidence="15" id="KW-1185">Reference proteome</keyword>
<keyword evidence="6 13" id="KW-0812">Transmembrane</keyword>
<feature type="transmembrane region" description="Helical" evidence="13">
    <location>
        <begin position="50"/>
        <end position="71"/>
    </location>
</feature>
<dbReference type="PANTHER" id="PTHR35864">
    <property type="entry name" value="ZINC METALLOPROTEASE MJ0611-RELATED"/>
    <property type="match status" value="1"/>
</dbReference>
<evidence type="ECO:0000256" key="6">
    <source>
        <dbReference type="ARBA" id="ARBA00022692"/>
    </source>
</evidence>
<dbReference type="GO" id="GO:0046872">
    <property type="term" value="F:metal ion binding"/>
    <property type="evidence" value="ECO:0007669"/>
    <property type="project" value="UniProtKB-KW"/>
</dbReference>
<keyword evidence="10 13" id="KW-1133">Transmembrane helix</keyword>
<dbReference type="GO" id="GO:0005886">
    <property type="term" value="C:plasma membrane"/>
    <property type="evidence" value="ECO:0007669"/>
    <property type="project" value="UniProtKB-SubCell"/>
</dbReference>
<evidence type="ECO:0000256" key="7">
    <source>
        <dbReference type="ARBA" id="ARBA00022723"/>
    </source>
</evidence>
<comment type="similarity">
    <text evidence="3">Belongs to the peptidase M50B family.</text>
</comment>
<keyword evidence="12 13" id="KW-0472">Membrane</keyword>
<evidence type="ECO:0000256" key="12">
    <source>
        <dbReference type="ARBA" id="ARBA00023136"/>
    </source>
</evidence>
<feature type="transmembrane region" description="Helical" evidence="13">
    <location>
        <begin position="158"/>
        <end position="179"/>
    </location>
</feature>
<evidence type="ECO:0000256" key="1">
    <source>
        <dbReference type="ARBA" id="ARBA00001947"/>
    </source>
</evidence>
<dbReference type="InterPro" id="IPR052348">
    <property type="entry name" value="Metallopeptidase_M50B"/>
</dbReference>
<evidence type="ECO:0000256" key="9">
    <source>
        <dbReference type="ARBA" id="ARBA00022833"/>
    </source>
</evidence>
<evidence type="ECO:0000256" key="4">
    <source>
        <dbReference type="ARBA" id="ARBA00022475"/>
    </source>
</evidence>
<comment type="subcellular location">
    <subcellularLocation>
        <location evidence="2">Cell membrane</location>
        <topology evidence="2">Multi-pass membrane protein</topology>
    </subcellularLocation>
</comment>
<dbReference type="PANTHER" id="PTHR35864:SF1">
    <property type="entry name" value="ZINC METALLOPROTEASE YWHC-RELATED"/>
    <property type="match status" value="1"/>
</dbReference>
<feature type="transmembrane region" description="Helical" evidence="13">
    <location>
        <begin position="83"/>
        <end position="103"/>
    </location>
</feature>
<dbReference type="RefSeq" id="WP_069292681.1">
    <property type="nucleotide sequence ID" value="NZ_CP140110.1"/>
</dbReference>
<dbReference type="AlphaFoldDB" id="A0A1E3G3V4"/>
<organism evidence="14 15">
    <name type="scientific">Fervidobacterium thailandense</name>
    <dbReference type="NCBI Taxonomy" id="1008305"/>
    <lineage>
        <taxon>Bacteria</taxon>
        <taxon>Thermotogati</taxon>
        <taxon>Thermotogota</taxon>
        <taxon>Thermotogae</taxon>
        <taxon>Thermotogales</taxon>
        <taxon>Fervidobacteriaceae</taxon>
        <taxon>Fervidobacterium</taxon>
    </lineage>
</organism>
<evidence type="ECO:0000256" key="10">
    <source>
        <dbReference type="ARBA" id="ARBA00022989"/>
    </source>
</evidence>
<dbReference type="EMBL" id="LWAF01000003">
    <property type="protein sequence ID" value="ODN30842.1"/>
    <property type="molecule type" value="Genomic_DNA"/>
</dbReference>
<dbReference type="Proteomes" id="UP000094570">
    <property type="component" value="Unassembled WGS sequence"/>
</dbReference>
<dbReference type="OrthoDB" id="9800627at2"/>
<keyword evidence="9" id="KW-0862">Zinc</keyword>
<gene>
    <name evidence="14" type="ORF">A4H02_02945</name>
</gene>
<evidence type="ECO:0000256" key="8">
    <source>
        <dbReference type="ARBA" id="ARBA00022801"/>
    </source>
</evidence>
<dbReference type="InterPro" id="IPR044537">
    <property type="entry name" value="Rip2-like"/>
</dbReference>
<accession>A0A1E3G3V4</accession>
<dbReference type="GO" id="GO:0008237">
    <property type="term" value="F:metallopeptidase activity"/>
    <property type="evidence" value="ECO:0007669"/>
    <property type="project" value="UniProtKB-KW"/>
</dbReference>
<evidence type="ECO:0000256" key="11">
    <source>
        <dbReference type="ARBA" id="ARBA00023049"/>
    </source>
</evidence>
<dbReference type="STRING" id="1008305.A4H02_02945"/>
<keyword evidence="11" id="KW-0482">Metalloprotease</keyword>
<evidence type="ECO:0000256" key="3">
    <source>
        <dbReference type="ARBA" id="ARBA00007931"/>
    </source>
</evidence>
<proteinExistence type="inferred from homology"/>
<evidence type="ECO:0000313" key="15">
    <source>
        <dbReference type="Proteomes" id="UP000094570"/>
    </source>
</evidence>
<evidence type="ECO:0000256" key="13">
    <source>
        <dbReference type="SAM" id="Phobius"/>
    </source>
</evidence>
<evidence type="ECO:0000256" key="2">
    <source>
        <dbReference type="ARBA" id="ARBA00004651"/>
    </source>
</evidence>
<evidence type="ECO:0000256" key="5">
    <source>
        <dbReference type="ARBA" id="ARBA00022670"/>
    </source>
</evidence>
<keyword evidence="7" id="KW-0479">Metal-binding</keyword>
<dbReference type="GO" id="GO:0006508">
    <property type="term" value="P:proteolysis"/>
    <property type="evidence" value="ECO:0007669"/>
    <property type="project" value="UniProtKB-KW"/>
</dbReference>
<sequence length="198" mass="23322">MFSFLMGITLGFVSYLLVSWPREILRTVLTKATIRNNFSFQLNIFNPFRYVDPVGFLCFVLFDFGWTRAPFIDYPKSKRRDLIVYSLYGIAASFILFFLYGLLARLSIDSRFFEVFYDSAKWSLTYAFVSLFPLPPLDGSRALLGLLPSRYYEWYLKFNFYGVLFMIGLLLLWIFPMIMRPFVSVISNVTKFIVFGNW</sequence>
<name>A0A1E3G3V4_9BACT</name>
<comment type="cofactor">
    <cofactor evidence="1">
        <name>Zn(2+)</name>
        <dbReference type="ChEBI" id="CHEBI:29105"/>
    </cofactor>
</comment>
<keyword evidence="8" id="KW-0378">Hydrolase</keyword>
<dbReference type="CDD" id="cd06158">
    <property type="entry name" value="S2P-M50_like_1"/>
    <property type="match status" value="1"/>
</dbReference>
<comment type="caution">
    <text evidence="14">The sequence shown here is derived from an EMBL/GenBank/DDBJ whole genome shotgun (WGS) entry which is preliminary data.</text>
</comment>